<gene>
    <name evidence="3" type="ORF">EES38_10265</name>
</gene>
<evidence type="ECO:0000313" key="4">
    <source>
        <dbReference type="Proteomes" id="UP000281112"/>
    </source>
</evidence>
<dbReference type="InterPro" id="IPR051262">
    <property type="entry name" value="SMP-30/CGR1_Lactonase"/>
</dbReference>
<name>A0A3N9TH54_9VIBR</name>
<proteinExistence type="predicted"/>
<protein>
    <recommendedName>
        <fullName evidence="2">SMP-30/Gluconolactonase/LRE-like region domain-containing protein</fullName>
    </recommendedName>
</protein>
<accession>A0A3N9TH54</accession>
<dbReference type="InterPro" id="IPR011042">
    <property type="entry name" value="6-blade_b-propeller_TolB-like"/>
</dbReference>
<evidence type="ECO:0000256" key="1">
    <source>
        <dbReference type="ARBA" id="ARBA00022801"/>
    </source>
</evidence>
<evidence type="ECO:0000259" key="2">
    <source>
        <dbReference type="Pfam" id="PF08450"/>
    </source>
</evidence>
<sequence>MYGRAVESGDVELVLDDLKGPNGLTFSPDGKAIYILETLAQPNTIWRYDVTKYGKLSNKSKFFVADKNGGLDGFKFDVDGNLWAGYGTNGAVGEDPSKFDGVIVINPQGNVIGHIHTPERCANLTFGGKHNNRLFMTCSHSLYALYVNTQGAK</sequence>
<dbReference type="InterPro" id="IPR013658">
    <property type="entry name" value="SGL"/>
</dbReference>
<dbReference type="Gene3D" id="2.120.10.30">
    <property type="entry name" value="TolB, C-terminal domain"/>
    <property type="match status" value="1"/>
</dbReference>
<dbReference type="AlphaFoldDB" id="A0A3N9TH54"/>
<dbReference type="PANTHER" id="PTHR47572:SF4">
    <property type="entry name" value="LACTONASE DRP35"/>
    <property type="match status" value="1"/>
</dbReference>
<dbReference type="SUPFAM" id="SSF63829">
    <property type="entry name" value="Calcium-dependent phosphotriesterase"/>
    <property type="match status" value="1"/>
</dbReference>
<dbReference type="Pfam" id="PF08450">
    <property type="entry name" value="SGL"/>
    <property type="match status" value="1"/>
</dbReference>
<dbReference type="RefSeq" id="WP_124937084.1">
    <property type="nucleotide sequence ID" value="NZ_RJVQ01000003.1"/>
</dbReference>
<dbReference type="GO" id="GO:0016787">
    <property type="term" value="F:hydrolase activity"/>
    <property type="evidence" value="ECO:0007669"/>
    <property type="project" value="UniProtKB-KW"/>
</dbReference>
<dbReference type="EMBL" id="RJVQ01000003">
    <property type="protein sequence ID" value="RQW63621.1"/>
    <property type="molecule type" value="Genomic_DNA"/>
</dbReference>
<keyword evidence="4" id="KW-1185">Reference proteome</keyword>
<feature type="domain" description="SMP-30/Gluconolactonase/LRE-like region" evidence="2">
    <location>
        <begin position="9"/>
        <end position="139"/>
    </location>
</feature>
<evidence type="ECO:0000313" key="3">
    <source>
        <dbReference type="EMBL" id="RQW63621.1"/>
    </source>
</evidence>
<organism evidence="3 4">
    <name type="scientific">Vibrio viridaestus</name>
    <dbReference type="NCBI Taxonomy" id="2487322"/>
    <lineage>
        <taxon>Bacteria</taxon>
        <taxon>Pseudomonadati</taxon>
        <taxon>Pseudomonadota</taxon>
        <taxon>Gammaproteobacteria</taxon>
        <taxon>Vibrionales</taxon>
        <taxon>Vibrionaceae</taxon>
        <taxon>Vibrio</taxon>
    </lineage>
</organism>
<reference evidence="3 4" key="1">
    <citation type="submission" date="2018-11" db="EMBL/GenBank/DDBJ databases">
        <title>Vibrio LJC006 sp. nov., isolated from seawater during the bloom of the enteromorpha.</title>
        <authorList>
            <person name="Liang J."/>
        </authorList>
    </citation>
    <scope>NUCLEOTIDE SEQUENCE [LARGE SCALE GENOMIC DNA]</scope>
    <source>
        <strain evidence="3 4">LJC006</strain>
    </source>
</reference>
<dbReference type="Proteomes" id="UP000281112">
    <property type="component" value="Unassembled WGS sequence"/>
</dbReference>
<keyword evidence="1" id="KW-0378">Hydrolase</keyword>
<dbReference type="PANTHER" id="PTHR47572">
    <property type="entry name" value="LIPOPROTEIN-RELATED"/>
    <property type="match status" value="1"/>
</dbReference>
<dbReference type="OrthoDB" id="241638at2"/>
<comment type="caution">
    <text evidence="3">The sequence shown here is derived from an EMBL/GenBank/DDBJ whole genome shotgun (WGS) entry which is preliminary data.</text>
</comment>